<dbReference type="AlphaFoldDB" id="A0A0J7K239"/>
<dbReference type="PANTHER" id="PTHR11662">
    <property type="entry name" value="SOLUTE CARRIER FAMILY 17"/>
    <property type="match status" value="1"/>
</dbReference>
<dbReference type="STRING" id="67767.A0A0J7K239"/>
<accession>A0A0J7K239</accession>
<dbReference type="OrthoDB" id="2985014at2759"/>
<dbReference type="InterPro" id="IPR027378">
    <property type="entry name" value="Nucleotide_channel_N"/>
</dbReference>
<feature type="compositionally biased region" description="Basic and acidic residues" evidence="5">
    <location>
        <begin position="31"/>
        <end position="49"/>
    </location>
</feature>
<proteinExistence type="predicted"/>
<keyword evidence="2" id="KW-0812">Transmembrane</keyword>
<evidence type="ECO:0000256" key="1">
    <source>
        <dbReference type="ARBA" id="ARBA00004141"/>
    </source>
</evidence>
<dbReference type="InterPro" id="IPR050382">
    <property type="entry name" value="MFS_Na/Anion_cotransporter"/>
</dbReference>
<sequence length="204" mass="22420">MSGFAAAGLVAFDSFKTKASQKLSGFRRNKTGYDEFESPREGSKDNRAFEDERGYSRNASFESLPEPERPPLRHIDTYCMPECPCLSKRYTIATLACVGFIISFGMRCNMGMAKLVMKNTTEGENGSIKFNWTIGMESALDSSFFWGYLVTQVPGGFLASLYPANKIFGVAIAASSFLNLLVPGALNVDPIVDMIVQVMKGLVE</sequence>
<dbReference type="SUPFAM" id="SSF103473">
    <property type="entry name" value="MFS general substrate transporter"/>
    <property type="match status" value="1"/>
</dbReference>
<dbReference type="PANTHER" id="PTHR11662:SF456">
    <property type="entry name" value="VESICULAR GLUTAMATE TRANSPORTER, ISOFORM A"/>
    <property type="match status" value="1"/>
</dbReference>
<evidence type="ECO:0000256" key="2">
    <source>
        <dbReference type="ARBA" id="ARBA00022692"/>
    </source>
</evidence>
<evidence type="ECO:0000256" key="3">
    <source>
        <dbReference type="ARBA" id="ARBA00022989"/>
    </source>
</evidence>
<evidence type="ECO:0000313" key="6">
    <source>
        <dbReference type="EMBL" id="KMQ84251.1"/>
    </source>
</evidence>
<dbReference type="GO" id="GO:0030672">
    <property type="term" value="C:synaptic vesicle membrane"/>
    <property type="evidence" value="ECO:0007669"/>
    <property type="project" value="TreeGrafter"/>
</dbReference>
<organism evidence="6 7">
    <name type="scientific">Lasius niger</name>
    <name type="common">Black garden ant</name>
    <dbReference type="NCBI Taxonomy" id="67767"/>
    <lineage>
        <taxon>Eukaryota</taxon>
        <taxon>Metazoa</taxon>
        <taxon>Ecdysozoa</taxon>
        <taxon>Arthropoda</taxon>
        <taxon>Hexapoda</taxon>
        <taxon>Insecta</taxon>
        <taxon>Pterygota</taxon>
        <taxon>Neoptera</taxon>
        <taxon>Endopterygota</taxon>
        <taxon>Hymenoptera</taxon>
        <taxon>Apocrita</taxon>
        <taxon>Aculeata</taxon>
        <taxon>Formicoidea</taxon>
        <taxon>Formicidae</taxon>
        <taxon>Formicinae</taxon>
        <taxon>Lasius</taxon>
        <taxon>Lasius</taxon>
    </lineage>
</organism>
<name>A0A0J7K239_LASNI</name>
<dbReference type="GO" id="GO:0060076">
    <property type="term" value="C:excitatory synapse"/>
    <property type="evidence" value="ECO:0007669"/>
    <property type="project" value="TreeGrafter"/>
</dbReference>
<dbReference type="GO" id="GO:0098700">
    <property type="term" value="P:neurotransmitter loading into synaptic vesicle"/>
    <property type="evidence" value="ECO:0007669"/>
    <property type="project" value="TreeGrafter"/>
</dbReference>
<protein>
    <submittedName>
        <fullName evidence="6">Vesicular glutamate transporter 2</fullName>
    </submittedName>
</protein>
<dbReference type="GO" id="GO:0050803">
    <property type="term" value="P:regulation of synapse structure or activity"/>
    <property type="evidence" value="ECO:0007669"/>
    <property type="project" value="TreeGrafter"/>
</dbReference>
<feature type="non-terminal residue" evidence="6">
    <location>
        <position position="204"/>
    </location>
</feature>
<dbReference type="GO" id="GO:0005326">
    <property type="term" value="F:neurotransmitter transmembrane transporter activity"/>
    <property type="evidence" value="ECO:0007669"/>
    <property type="project" value="TreeGrafter"/>
</dbReference>
<dbReference type="Gene3D" id="1.20.120.540">
    <property type="entry name" value="Voltage-gated potassium channels"/>
    <property type="match status" value="1"/>
</dbReference>
<dbReference type="Proteomes" id="UP000036403">
    <property type="component" value="Unassembled WGS sequence"/>
</dbReference>
<gene>
    <name evidence="6" type="ORF">RF55_18110</name>
</gene>
<dbReference type="GO" id="GO:0005313">
    <property type="term" value="F:L-glutamate transmembrane transporter activity"/>
    <property type="evidence" value="ECO:0007669"/>
    <property type="project" value="TreeGrafter"/>
</dbReference>
<evidence type="ECO:0000313" key="7">
    <source>
        <dbReference type="Proteomes" id="UP000036403"/>
    </source>
</evidence>
<comment type="subcellular location">
    <subcellularLocation>
        <location evidence="1">Membrane</location>
        <topology evidence="1">Multi-pass membrane protein</topology>
    </subcellularLocation>
</comment>
<comment type="caution">
    <text evidence="6">The sequence shown here is derived from an EMBL/GenBank/DDBJ whole genome shotgun (WGS) entry which is preliminary data.</text>
</comment>
<keyword evidence="7" id="KW-1185">Reference proteome</keyword>
<dbReference type="EMBL" id="LBMM01016970">
    <property type="protein sequence ID" value="KMQ84251.1"/>
    <property type="molecule type" value="Genomic_DNA"/>
</dbReference>
<evidence type="ECO:0000256" key="5">
    <source>
        <dbReference type="SAM" id="MobiDB-lite"/>
    </source>
</evidence>
<feature type="region of interest" description="Disordered" evidence="5">
    <location>
        <begin position="30"/>
        <end position="49"/>
    </location>
</feature>
<dbReference type="InterPro" id="IPR036259">
    <property type="entry name" value="MFS_trans_sf"/>
</dbReference>
<dbReference type="PaxDb" id="67767-A0A0J7K239"/>
<keyword evidence="4" id="KW-0472">Membrane</keyword>
<evidence type="ECO:0000256" key="4">
    <source>
        <dbReference type="ARBA" id="ARBA00023136"/>
    </source>
</evidence>
<dbReference type="GO" id="GO:0035249">
    <property type="term" value="P:synaptic transmission, glutamatergic"/>
    <property type="evidence" value="ECO:0007669"/>
    <property type="project" value="TreeGrafter"/>
</dbReference>
<keyword evidence="3" id="KW-1133">Transmembrane helix</keyword>
<reference evidence="6 7" key="1">
    <citation type="submission" date="2015-04" db="EMBL/GenBank/DDBJ databases">
        <title>Lasius niger genome sequencing.</title>
        <authorList>
            <person name="Konorov E.A."/>
            <person name="Nikitin M.A."/>
            <person name="Kirill M.V."/>
            <person name="Chang P."/>
        </authorList>
    </citation>
    <scope>NUCLEOTIDE SEQUENCE [LARGE SCALE GENOMIC DNA]</scope>
    <source>
        <tissue evidence="6">Whole</tissue>
    </source>
</reference>